<reference evidence="1 2" key="2">
    <citation type="journal article" date="2000" name="Proc. Natl. Acad. Sci. U.S.A.">
        <title>Archaeal adaptation to higher temperatures revealed by genomic sequence of Thermoplasma volcanium.</title>
        <authorList>
            <person name="Kawashima T."/>
            <person name="Amano N."/>
            <person name="Koike H."/>
            <person name="Makino S."/>
            <person name="Higuchi S."/>
            <person name="Kawashima-Ohya Y."/>
            <person name="Watanabe K."/>
            <person name="Yamazaki M."/>
            <person name="Kanehori K."/>
            <person name="Kawamoto T."/>
            <person name="Nunoshiba T."/>
            <person name="Yamamoto Y."/>
            <person name="Aramaki H."/>
            <person name="Makino K."/>
            <person name="Suzuki M."/>
        </authorList>
    </citation>
    <scope>NUCLEOTIDE SEQUENCE [LARGE SCALE GENOMIC DNA]</scope>
    <source>
        <strain evidence="2">ATCC 51530 / DSM 4299 / JCM 9571 / NBRC 15438 / GSS1</strain>
    </source>
</reference>
<sequence>MQIEDQRNITCGGDPFNYLKSTLKGLSFQLEPGQDVKLIVLKEKFPFDRSVYDGLARTSKFKLIDVQEENGEVSIILRRT</sequence>
<reference evidence="1 2" key="1">
    <citation type="journal article" date="1999" name="Proc. Jpn. Acad.">
        <title>Determination of the complete genomic DNA sequence of Thermoplasma volvanium GSS1.</title>
        <authorList>
            <person name="Kawashima T."/>
            <person name="Yamamoto Y."/>
            <person name="Aramaki H."/>
            <person name="Nunoshiba T."/>
            <person name="Kawamoto T."/>
            <person name="Watanabe K."/>
            <person name="Yamazaki M."/>
            <person name="Kanehori K."/>
            <person name="Amano N."/>
            <person name="Ohya Y."/>
            <person name="Makino K."/>
            <person name="Suzuki M."/>
        </authorList>
    </citation>
    <scope>NUCLEOTIDE SEQUENCE [LARGE SCALE GENOMIC DNA]</scope>
    <source>
        <strain evidence="2">ATCC 51530 / DSM 4299 / JCM 9571 / NBRC 15438 / GSS1</strain>
    </source>
</reference>
<evidence type="ECO:0000313" key="1">
    <source>
        <dbReference type="EMBL" id="BAB59682.1"/>
    </source>
</evidence>
<evidence type="ECO:0000313" key="2">
    <source>
        <dbReference type="Proteomes" id="UP000001017"/>
    </source>
</evidence>
<dbReference type="HOGENOM" id="CLU_2581607_0_0_2"/>
<dbReference type="AlphaFoldDB" id="Q97BB7"/>
<accession>Q97BB7</accession>
<dbReference type="eggNOG" id="arCOG04007">
    <property type="taxonomic scope" value="Archaea"/>
</dbReference>
<dbReference type="PaxDb" id="273116-14324755"/>
<dbReference type="STRING" id="273116.gene:9381325"/>
<keyword evidence="2" id="KW-1185">Reference proteome</keyword>
<dbReference type="KEGG" id="tvo:TVG0528853"/>
<dbReference type="EMBL" id="BA000011">
    <property type="protein sequence ID" value="BAB59682.1"/>
    <property type="molecule type" value="Genomic_DNA"/>
</dbReference>
<protein>
    <submittedName>
        <fullName evidence="1">TVG0528853 protein</fullName>
    </submittedName>
</protein>
<dbReference type="OrthoDB" id="55777at2157"/>
<dbReference type="GeneID" id="1441056"/>
<proteinExistence type="predicted"/>
<dbReference type="RefSeq" id="WP_010916798.1">
    <property type="nucleotide sequence ID" value="NC_002689.2"/>
</dbReference>
<name>Q97BB7_THEVO</name>
<organism evidence="1 2">
    <name type="scientific">Thermoplasma volcanium (strain ATCC 51530 / DSM 4299 / JCM 9571 / NBRC 15438 / GSS1)</name>
    <dbReference type="NCBI Taxonomy" id="273116"/>
    <lineage>
        <taxon>Archaea</taxon>
        <taxon>Methanobacteriati</taxon>
        <taxon>Thermoplasmatota</taxon>
        <taxon>Thermoplasmata</taxon>
        <taxon>Thermoplasmatales</taxon>
        <taxon>Thermoplasmataceae</taxon>
        <taxon>Thermoplasma</taxon>
    </lineage>
</organism>
<gene>
    <name evidence="1" type="ORF">TVG0528853</name>
</gene>
<dbReference type="Proteomes" id="UP000001017">
    <property type="component" value="Chromosome"/>
</dbReference>